<dbReference type="SUPFAM" id="SSF55729">
    <property type="entry name" value="Acyl-CoA N-acyltransferases (Nat)"/>
    <property type="match status" value="1"/>
</dbReference>
<evidence type="ECO:0000259" key="1">
    <source>
        <dbReference type="Pfam" id="PF13480"/>
    </source>
</evidence>
<dbReference type="InterPro" id="IPR038740">
    <property type="entry name" value="BioF2-like_GNAT_dom"/>
</dbReference>
<dbReference type="Gene3D" id="3.40.630.30">
    <property type="match status" value="1"/>
</dbReference>
<dbReference type="EMBL" id="AAMT01000005">
    <property type="protein sequence ID" value="EAQ13322.1"/>
    <property type="molecule type" value="Genomic_DNA"/>
</dbReference>
<name>A3VEI4_9RHOB</name>
<evidence type="ECO:0000313" key="3">
    <source>
        <dbReference type="Proteomes" id="UP000002931"/>
    </source>
</evidence>
<organism evidence="2 3">
    <name type="scientific">Maritimibacter alkaliphilus HTCC2654</name>
    <dbReference type="NCBI Taxonomy" id="314271"/>
    <lineage>
        <taxon>Bacteria</taxon>
        <taxon>Pseudomonadati</taxon>
        <taxon>Pseudomonadota</taxon>
        <taxon>Alphaproteobacteria</taxon>
        <taxon>Rhodobacterales</taxon>
        <taxon>Roseobacteraceae</taxon>
        <taxon>Maritimibacter</taxon>
    </lineage>
</organism>
<gene>
    <name evidence="2" type="ORF">RB2654_09639</name>
</gene>
<reference evidence="2 3" key="1">
    <citation type="journal article" date="2010" name="J. Bacteriol.">
        <title>Genome sequences of Pelagibaca bermudensis HTCC2601T and Maritimibacter alkaliphilus HTCC2654T, the type strains of two marine Roseobacter genera.</title>
        <authorList>
            <person name="Thrash J.C."/>
            <person name="Cho J.C."/>
            <person name="Ferriera S."/>
            <person name="Johnson J."/>
            <person name="Vergin K.L."/>
            <person name="Giovannoni S.J."/>
        </authorList>
    </citation>
    <scope>NUCLEOTIDE SEQUENCE [LARGE SCALE GENOMIC DNA]</scope>
    <source>
        <strain evidence="2 3">HTCC2654</strain>
    </source>
</reference>
<dbReference type="STRING" id="314271.RB2654_09639"/>
<keyword evidence="3" id="KW-1185">Reference proteome</keyword>
<accession>A3VEI4</accession>
<dbReference type="HOGENOM" id="CLU_063014_0_0_5"/>
<proteinExistence type="predicted"/>
<dbReference type="Pfam" id="PF13480">
    <property type="entry name" value="Acetyltransf_6"/>
    <property type="match status" value="1"/>
</dbReference>
<dbReference type="AlphaFoldDB" id="A3VEI4"/>
<feature type="domain" description="BioF2-like acetyltransferase" evidence="1">
    <location>
        <begin position="136"/>
        <end position="283"/>
    </location>
</feature>
<protein>
    <recommendedName>
        <fullName evidence="1">BioF2-like acetyltransferase domain-containing protein</fullName>
    </recommendedName>
</protein>
<evidence type="ECO:0000313" key="2">
    <source>
        <dbReference type="EMBL" id="EAQ13322.1"/>
    </source>
</evidence>
<dbReference type="Proteomes" id="UP000002931">
    <property type="component" value="Unassembled WGS sequence"/>
</dbReference>
<sequence>MLRHLWMRTAAEVFARERPAQVLVSGDPKHPSACVALYAPPDSPGTLRLLGALDLGEPADLPARSDEALADLARKLWRLGVPVDLGHLPTDTRLISQLRQQKPAFAMIGLRTRDERGLPALALEGEWSDPAMAIGRRRRQSLARKRRRAEANFGKVRLQMIAPGPETATEDMDLAFAVEANSWKRRAGTAIIQQPRQLEFFRLYGQRAAKLGILRLAFLEIGGAPAAVHYGVEIDNIFWSLRVGYDERFGSVSPGDLLMFDLVKDCVARGVSRFELCGKDADWTRRWSNHSRPIAAVRLYPLTLSGFGSLAGDLTALGLRKTRWRQSKRGARA</sequence>
<dbReference type="eggNOG" id="COG5653">
    <property type="taxonomic scope" value="Bacteria"/>
</dbReference>
<comment type="caution">
    <text evidence="2">The sequence shown here is derived from an EMBL/GenBank/DDBJ whole genome shotgun (WGS) entry which is preliminary data.</text>
</comment>
<dbReference type="InterPro" id="IPR016181">
    <property type="entry name" value="Acyl_CoA_acyltransferase"/>
</dbReference>